<accession>A0A920CER9</accession>
<dbReference type="EMBL" id="BORQ01000009">
    <property type="protein sequence ID" value="GIO34209.1"/>
    <property type="molecule type" value="Genomic_DNA"/>
</dbReference>
<sequence>MRLTQAGIDGDHDTACGNVRQKGFQAESVAWSKHRPYDMGKAISGKRASRQRAERIAGRTVRADAQKGYVAGFMPAADIRKKGA</sequence>
<protein>
    <submittedName>
        <fullName evidence="1">Uncharacterized protein</fullName>
    </submittedName>
</protein>
<name>A0A920CER9_9BACL</name>
<evidence type="ECO:0000313" key="1">
    <source>
        <dbReference type="EMBL" id="GIO34209.1"/>
    </source>
</evidence>
<comment type="caution">
    <text evidence="1">The sequence shown here is derived from an EMBL/GenBank/DDBJ whole genome shotgun (WGS) entry which is preliminary data.</text>
</comment>
<dbReference type="AlphaFoldDB" id="A0A920CER9"/>
<reference evidence="1" key="1">
    <citation type="submission" date="2021-03" db="EMBL/GenBank/DDBJ databases">
        <title>Antimicrobial resistance genes in bacteria isolated from Japanese honey, and their potential for conferring macrolide and lincosamide resistance in the American foulbrood pathogen Paenibacillus larvae.</title>
        <authorList>
            <person name="Okamoto M."/>
            <person name="Kumagai M."/>
            <person name="Kanamori H."/>
            <person name="Takamatsu D."/>
        </authorList>
    </citation>
    <scope>NUCLEOTIDE SEQUENCE</scope>
    <source>
        <strain evidence="1">J2TS6</strain>
    </source>
</reference>
<evidence type="ECO:0000313" key="2">
    <source>
        <dbReference type="Proteomes" id="UP000679779"/>
    </source>
</evidence>
<keyword evidence="2" id="KW-1185">Reference proteome</keyword>
<gene>
    <name evidence="1" type="ORF">J2TS6_53500</name>
</gene>
<proteinExistence type="predicted"/>
<organism evidence="1 2">
    <name type="scientific">Paenibacillus albilobatus</name>
    <dbReference type="NCBI Taxonomy" id="2716884"/>
    <lineage>
        <taxon>Bacteria</taxon>
        <taxon>Bacillati</taxon>
        <taxon>Bacillota</taxon>
        <taxon>Bacilli</taxon>
        <taxon>Bacillales</taxon>
        <taxon>Paenibacillaceae</taxon>
        <taxon>Paenibacillus</taxon>
    </lineage>
</organism>
<dbReference type="Proteomes" id="UP000679779">
    <property type="component" value="Unassembled WGS sequence"/>
</dbReference>